<dbReference type="AlphaFoldDB" id="A0A9P5TCE8"/>
<sequence length="621" mass="68535">MGLVVLVLRCYLVFQNVFITFKTLKLPPPSSRNNGQPSIRALTQRKRDMKGCMAIWIVWCCLALYESLLERIVWIFIPFYDELKSVTLLFLIFSRARSAEPIYLHVIRPLLKPYVSTFDAILNFVHNLGDFILLVLSLPFSAAISWWYGPSTDEDQAGLTEADSESVRSYADEQPAPSMNRPDFRGHPRSVSGNGHIPYPRGVPREIGTSSDTLHSRFYAPLGASSQKHEIWHPPPSSHDDTDEDRAEYPENVPLVAMPEPGIPAIAVDDWPTYPPFPSAYPPTPVHPSQINMPEPVHPSQFGIVDGDGTGGAVANNDQNDGAQQGFGRSLLPPREPLNPGSDGDLSDKTKNPGVQIYETRYVTSSDDDEDMEDYETEEDSFDVTFRTPKHRRILRAVPMGREVSNVSIVTEATAASSVPSEMTGLTTDHHASSLRTTTITVSRSSSSSAAGVKRPLPNYKIGVRPRIHVADHRSPRKAGPARGTGRLTALPRPAYLKPRREGTISEDTLDDEDRKDGDAPRDALLSRKRRRVASTPVMRRTVASRPAARGPRNGYQSLESRPAQDSKKTRTTRPPVATKTSLRNVNPRLTKGAAASSGSAASLGSARQPVKRRVADTFRP</sequence>
<organism evidence="2 3">
    <name type="scientific">Russula ochroleuca</name>
    <dbReference type="NCBI Taxonomy" id="152965"/>
    <lineage>
        <taxon>Eukaryota</taxon>
        <taxon>Fungi</taxon>
        <taxon>Dikarya</taxon>
        <taxon>Basidiomycota</taxon>
        <taxon>Agaricomycotina</taxon>
        <taxon>Agaricomycetes</taxon>
        <taxon>Russulales</taxon>
        <taxon>Russulaceae</taxon>
        <taxon>Russula</taxon>
    </lineage>
</organism>
<name>A0A9P5TCE8_9AGAM</name>
<gene>
    <name evidence="2" type="ORF">DFH94DRAFT_643628</name>
</gene>
<comment type="caution">
    <text evidence="2">The sequence shown here is derived from an EMBL/GenBank/DDBJ whole genome shotgun (WGS) entry which is preliminary data.</text>
</comment>
<feature type="compositionally biased region" description="Low complexity" evidence="1">
    <location>
        <begin position="593"/>
        <end position="607"/>
    </location>
</feature>
<evidence type="ECO:0000313" key="3">
    <source>
        <dbReference type="Proteomes" id="UP000759537"/>
    </source>
</evidence>
<dbReference type="OrthoDB" id="434647at2759"/>
<feature type="compositionally biased region" description="Acidic residues" evidence="1">
    <location>
        <begin position="366"/>
        <end position="381"/>
    </location>
</feature>
<feature type="region of interest" description="Disordered" evidence="1">
    <location>
        <begin position="157"/>
        <end position="206"/>
    </location>
</feature>
<feature type="region of interest" description="Disordered" evidence="1">
    <location>
        <begin position="420"/>
        <end position="621"/>
    </location>
</feature>
<feature type="compositionally biased region" description="Low complexity" evidence="1">
    <location>
        <begin position="434"/>
        <end position="449"/>
    </location>
</feature>
<protein>
    <recommendedName>
        <fullName evidence="4">HVA22-like protein</fullName>
    </recommendedName>
</protein>
<reference evidence="2" key="2">
    <citation type="journal article" date="2020" name="Nat. Commun.">
        <title>Large-scale genome sequencing of mycorrhizal fungi provides insights into the early evolution of symbiotic traits.</title>
        <authorList>
            <person name="Miyauchi S."/>
            <person name="Kiss E."/>
            <person name="Kuo A."/>
            <person name="Drula E."/>
            <person name="Kohler A."/>
            <person name="Sanchez-Garcia M."/>
            <person name="Morin E."/>
            <person name="Andreopoulos B."/>
            <person name="Barry K.W."/>
            <person name="Bonito G."/>
            <person name="Buee M."/>
            <person name="Carver A."/>
            <person name="Chen C."/>
            <person name="Cichocki N."/>
            <person name="Clum A."/>
            <person name="Culley D."/>
            <person name="Crous P.W."/>
            <person name="Fauchery L."/>
            <person name="Girlanda M."/>
            <person name="Hayes R.D."/>
            <person name="Keri Z."/>
            <person name="LaButti K."/>
            <person name="Lipzen A."/>
            <person name="Lombard V."/>
            <person name="Magnuson J."/>
            <person name="Maillard F."/>
            <person name="Murat C."/>
            <person name="Nolan M."/>
            <person name="Ohm R.A."/>
            <person name="Pangilinan J."/>
            <person name="Pereira M.F."/>
            <person name="Perotto S."/>
            <person name="Peter M."/>
            <person name="Pfister S."/>
            <person name="Riley R."/>
            <person name="Sitrit Y."/>
            <person name="Stielow J.B."/>
            <person name="Szollosi G."/>
            <person name="Zifcakova L."/>
            <person name="Stursova M."/>
            <person name="Spatafora J.W."/>
            <person name="Tedersoo L."/>
            <person name="Vaario L.M."/>
            <person name="Yamada A."/>
            <person name="Yan M."/>
            <person name="Wang P."/>
            <person name="Xu J."/>
            <person name="Bruns T."/>
            <person name="Baldrian P."/>
            <person name="Vilgalys R."/>
            <person name="Dunand C."/>
            <person name="Henrissat B."/>
            <person name="Grigoriev I.V."/>
            <person name="Hibbett D."/>
            <person name="Nagy L.G."/>
            <person name="Martin F.M."/>
        </authorList>
    </citation>
    <scope>NUCLEOTIDE SEQUENCE</scope>
    <source>
        <strain evidence="2">Prilba</strain>
    </source>
</reference>
<evidence type="ECO:0000256" key="1">
    <source>
        <dbReference type="SAM" id="MobiDB-lite"/>
    </source>
</evidence>
<feature type="region of interest" description="Disordered" evidence="1">
    <location>
        <begin position="225"/>
        <end position="246"/>
    </location>
</feature>
<keyword evidence="3" id="KW-1185">Reference proteome</keyword>
<feature type="compositionally biased region" description="Basic and acidic residues" evidence="1">
    <location>
        <begin position="513"/>
        <end position="526"/>
    </location>
</feature>
<evidence type="ECO:0000313" key="2">
    <source>
        <dbReference type="EMBL" id="KAF8484681.1"/>
    </source>
</evidence>
<accession>A0A9P5TCE8</accession>
<feature type="region of interest" description="Disordered" evidence="1">
    <location>
        <begin position="306"/>
        <end position="381"/>
    </location>
</feature>
<dbReference type="Proteomes" id="UP000759537">
    <property type="component" value="Unassembled WGS sequence"/>
</dbReference>
<evidence type="ECO:0008006" key="4">
    <source>
        <dbReference type="Google" id="ProtNLM"/>
    </source>
</evidence>
<dbReference type="Pfam" id="PF03134">
    <property type="entry name" value="TB2_DP1_HVA22"/>
    <property type="match status" value="1"/>
</dbReference>
<reference evidence="2" key="1">
    <citation type="submission" date="2019-10" db="EMBL/GenBank/DDBJ databases">
        <authorList>
            <consortium name="DOE Joint Genome Institute"/>
            <person name="Kuo A."/>
            <person name="Miyauchi S."/>
            <person name="Kiss E."/>
            <person name="Drula E."/>
            <person name="Kohler A."/>
            <person name="Sanchez-Garcia M."/>
            <person name="Andreopoulos B."/>
            <person name="Barry K.W."/>
            <person name="Bonito G."/>
            <person name="Buee M."/>
            <person name="Carver A."/>
            <person name="Chen C."/>
            <person name="Cichocki N."/>
            <person name="Clum A."/>
            <person name="Culley D."/>
            <person name="Crous P.W."/>
            <person name="Fauchery L."/>
            <person name="Girlanda M."/>
            <person name="Hayes R."/>
            <person name="Keri Z."/>
            <person name="LaButti K."/>
            <person name="Lipzen A."/>
            <person name="Lombard V."/>
            <person name="Magnuson J."/>
            <person name="Maillard F."/>
            <person name="Morin E."/>
            <person name="Murat C."/>
            <person name="Nolan M."/>
            <person name="Ohm R."/>
            <person name="Pangilinan J."/>
            <person name="Pereira M."/>
            <person name="Perotto S."/>
            <person name="Peter M."/>
            <person name="Riley R."/>
            <person name="Sitrit Y."/>
            <person name="Stielow B."/>
            <person name="Szollosi G."/>
            <person name="Zifcakova L."/>
            <person name="Stursova M."/>
            <person name="Spatafora J.W."/>
            <person name="Tedersoo L."/>
            <person name="Vaario L.-M."/>
            <person name="Yamada A."/>
            <person name="Yan M."/>
            <person name="Wang P."/>
            <person name="Xu J."/>
            <person name="Bruns T."/>
            <person name="Baldrian P."/>
            <person name="Vilgalys R."/>
            <person name="Henrissat B."/>
            <person name="Grigoriev I.V."/>
            <person name="Hibbett D."/>
            <person name="Nagy L.G."/>
            <person name="Martin F.M."/>
        </authorList>
    </citation>
    <scope>NUCLEOTIDE SEQUENCE</scope>
    <source>
        <strain evidence="2">Prilba</strain>
    </source>
</reference>
<dbReference type="EMBL" id="WHVB01000003">
    <property type="protein sequence ID" value="KAF8484681.1"/>
    <property type="molecule type" value="Genomic_DNA"/>
</dbReference>
<dbReference type="InterPro" id="IPR004345">
    <property type="entry name" value="TB2_DP1_HVA22"/>
</dbReference>
<proteinExistence type="predicted"/>